<evidence type="ECO:0008006" key="3">
    <source>
        <dbReference type="Google" id="ProtNLM"/>
    </source>
</evidence>
<protein>
    <recommendedName>
        <fullName evidence="3">Toxin CptA</fullName>
    </recommendedName>
</protein>
<accession>A0ABT1TAM4</accession>
<dbReference type="Pfam" id="PF07254">
    <property type="entry name" value="Cpta_toxin"/>
    <property type="match status" value="1"/>
</dbReference>
<gene>
    <name evidence="1" type="ORF">NP590_00280</name>
</gene>
<dbReference type="RefSeq" id="WP_256600131.1">
    <property type="nucleotide sequence ID" value="NZ_JANIBJ010000001.1"/>
</dbReference>
<reference evidence="1 2" key="1">
    <citation type="submission" date="2022-07" db="EMBL/GenBank/DDBJ databases">
        <title>Methylomonas rivi sp. nov., Methylomonas rosea sp. nov., Methylomonas aureus sp. nov. and Methylomonas subterranea sp. nov., four novel methanotrophs isolated from a freshwater creek and the deep terrestrial subsurface.</title>
        <authorList>
            <person name="Abin C."/>
            <person name="Sankaranarayanan K."/>
            <person name="Garner C."/>
            <person name="Sindelar R."/>
            <person name="Kotary K."/>
            <person name="Garner R."/>
            <person name="Barclay S."/>
            <person name="Lawson P."/>
            <person name="Krumholz L."/>
        </authorList>
    </citation>
    <scope>NUCLEOTIDE SEQUENCE [LARGE SCALE GENOMIC DNA]</scope>
    <source>
        <strain evidence="1 2">SURF-2</strain>
    </source>
</reference>
<evidence type="ECO:0000313" key="1">
    <source>
        <dbReference type="EMBL" id="MCQ8102523.1"/>
    </source>
</evidence>
<proteinExistence type="predicted"/>
<organism evidence="1 2">
    <name type="scientific">Methylomonas subterranea</name>
    <dbReference type="NCBI Taxonomy" id="2952225"/>
    <lineage>
        <taxon>Bacteria</taxon>
        <taxon>Pseudomonadati</taxon>
        <taxon>Pseudomonadota</taxon>
        <taxon>Gammaproteobacteria</taxon>
        <taxon>Methylococcales</taxon>
        <taxon>Methylococcaceae</taxon>
        <taxon>Methylomonas</taxon>
    </lineage>
</organism>
<sequence>MEQSFQASHFFVIVPSRRLRWLVDSLHLLAFLACGLNGLPVFQRMLLCVAVTIAWAVRHAARKTSTPSLRYTKNQGWEIALDGGDYVAIEVLNDTVISPWAVFLCFKADALSTTSLIIANDALAVDDFRRLRVQLMLSGCGQN</sequence>
<dbReference type="EMBL" id="JANIBJ010000001">
    <property type="protein sequence ID" value="MCQ8102523.1"/>
    <property type="molecule type" value="Genomic_DNA"/>
</dbReference>
<dbReference type="InterPro" id="IPR009883">
    <property type="entry name" value="YgfX"/>
</dbReference>
<comment type="caution">
    <text evidence="1">The sequence shown here is derived from an EMBL/GenBank/DDBJ whole genome shotgun (WGS) entry which is preliminary data.</text>
</comment>
<evidence type="ECO:0000313" key="2">
    <source>
        <dbReference type="Proteomes" id="UP001524499"/>
    </source>
</evidence>
<keyword evidence="2" id="KW-1185">Reference proteome</keyword>
<dbReference type="Proteomes" id="UP001524499">
    <property type="component" value="Unassembled WGS sequence"/>
</dbReference>
<name>A0ABT1TAM4_9GAMM</name>